<keyword evidence="3" id="KW-1185">Reference proteome</keyword>
<dbReference type="FunFam" id="3.40.50.261:FF:000017">
    <property type="entry name" value="Succinyl-CoA synthetase subunit alpha"/>
    <property type="match status" value="1"/>
</dbReference>
<dbReference type="SMART" id="SM00881">
    <property type="entry name" value="CoA_binding"/>
    <property type="match status" value="1"/>
</dbReference>
<dbReference type="Pfam" id="PF00549">
    <property type="entry name" value="Ligase_CoA"/>
    <property type="match status" value="2"/>
</dbReference>
<dbReference type="GO" id="GO:0004775">
    <property type="term" value="F:succinate-CoA ligase (ADP-forming) activity"/>
    <property type="evidence" value="ECO:0007669"/>
    <property type="project" value="TreeGrafter"/>
</dbReference>
<proteinExistence type="predicted"/>
<dbReference type="Pfam" id="PF02629">
    <property type="entry name" value="CoA_binding"/>
    <property type="match status" value="1"/>
</dbReference>
<protein>
    <recommendedName>
        <fullName evidence="1">CoA-binding domain-containing protein</fullName>
    </recommendedName>
</protein>
<gene>
    <name evidence="2" type="ORF">B0A55_12468</name>
</gene>
<dbReference type="Gene3D" id="3.30.470.20">
    <property type="entry name" value="ATP-grasp fold, B domain"/>
    <property type="match status" value="1"/>
</dbReference>
<dbReference type="GO" id="GO:0009361">
    <property type="term" value="C:succinate-CoA ligase complex (ADP-forming)"/>
    <property type="evidence" value="ECO:0007669"/>
    <property type="project" value="TreeGrafter"/>
</dbReference>
<accession>A0A4V5NDG9</accession>
<dbReference type="GO" id="GO:0004776">
    <property type="term" value="F:succinate-CoA ligase (GDP-forming) activity"/>
    <property type="evidence" value="ECO:0007669"/>
    <property type="project" value="TreeGrafter"/>
</dbReference>
<dbReference type="Gene3D" id="3.40.50.720">
    <property type="entry name" value="NAD(P)-binding Rossmann-like Domain"/>
    <property type="match status" value="1"/>
</dbReference>
<dbReference type="FunFam" id="3.40.50.261:FF:000001">
    <property type="entry name" value="Succinate--CoA ligase [ADP-forming] subunit beta"/>
    <property type="match status" value="1"/>
</dbReference>
<dbReference type="InterPro" id="IPR003781">
    <property type="entry name" value="CoA-bd"/>
</dbReference>
<dbReference type="SUPFAM" id="SSF51735">
    <property type="entry name" value="NAD(P)-binding Rossmann-fold domains"/>
    <property type="match status" value="1"/>
</dbReference>
<comment type="caution">
    <text evidence="2">The sequence shown here is derived from an EMBL/GenBank/DDBJ whole genome shotgun (WGS) entry which is preliminary data.</text>
</comment>
<organism evidence="2 3">
    <name type="scientific">Friedmanniomyces simplex</name>
    <dbReference type="NCBI Taxonomy" id="329884"/>
    <lineage>
        <taxon>Eukaryota</taxon>
        <taxon>Fungi</taxon>
        <taxon>Dikarya</taxon>
        <taxon>Ascomycota</taxon>
        <taxon>Pezizomycotina</taxon>
        <taxon>Dothideomycetes</taxon>
        <taxon>Dothideomycetidae</taxon>
        <taxon>Mycosphaerellales</taxon>
        <taxon>Teratosphaeriaceae</taxon>
        <taxon>Friedmanniomyces</taxon>
    </lineage>
</organism>
<dbReference type="InterPro" id="IPR036291">
    <property type="entry name" value="NAD(P)-bd_dom_sf"/>
</dbReference>
<evidence type="ECO:0000313" key="3">
    <source>
        <dbReference type="Proteomes" id="UP000309340"/>
    </source>
</evidence>
<dbReference type="InterPro" id="IPR005811">
    <property type="entry name" value="SUCC_ACL_C"/>
</dbReference>
<dbReference type="InterPro" id="IPR016102">
    <property type="entry name" value="Succinyl-CoA_synth-like"/>
</dbReference>
<dbReference type="AlphaFoldDB" id="A0A4V5NDG9"/>
<dbReference type="PANTHER" id="PTHR11117:SF6">
    <property type="entry name" value="SYNTHETASE SUBUNIT ALPHA, PUTATIVE (AFU_ORTHOLOGUE AFUA_1G10830)-RELATED"/>
    <property type="match status" value="1"/>
</dbReference>
<dbReference type="GO" id="GO:0005739">
    <property type="term" value="C:mitochondrion"/>
    <property type="evidence" value="ECO:0007669"/>
    <property type="project" value="TreeGrafter"/>
</dbReference>
<name>A0A4V5NDG9_9PEZI</name>
<dbReference type="PRINTS" id="PR01798">
    <property type="entry name" value="SCOASYNTHASE"/>
</dbReference>
<dbReference type="OrthoDB" id="1664372at2759"/>
<sequence>MVPLRSNPASLALRSRNKVRNASRRAFSSSRTQCSYDDTVQNLRIGKHTRVIYQGFTGRVATGNAKDSLAYGTNIVGGVTPGKEGEHLGLPLLPNLRRAKEELKPDATAVFVAAPQCGKAIEEAIAAEIPLIVSVAEHIPLHDIMRVSSILRTQSASRLVGANAPGIISPIGSCRIGFQPLPTFAPGHIGIVAKSGTLSYETVASITRSGLGQSLCIGMGGDIIAGTNMVDALRVFESDPETEGIVLVGEVGGRAEEDAAEWIKEYRKRVGEKAKPIAALVGGIHAPEGRIMGHAGAWKGAGERTAREKYGVLEEAGATMVQHPEDFGGVMKTLLSQSGRDVKKIVGDAQRQQQKRGYHTMRRRPVAPVQLPASRTGSNAFVQQRRGLLLGPDQASAPLKPYLSQSGVSLSDSEPPKDAFHLGVTVDRTERSPCLVVSPSTQPSQLPERLRHFPYDWREGPPDATVQSAIAHMQLDAAPPAALAQATALLQALAKMYKEKEAVTLSGSVSINDEGNLILHQPTLTLQFDDAAYRSTKRQQDIHDLRRKTREVPEELEAETHGIVFVKLSDPAANIGTLVNGAGLAMNTIDALRLHGGKATNFLDTGGKATSETVKKSFELILQDERVKVIFVNIFGGLTDGGMIAEGVLLAFREVEMKGVPVVVRIRGTNEGKGQKIIAESGLSLEAFDGFAEAAKRVVELANGR</sequence>
<dbReference type="EMBL" id="NAJQ01000958">
    <property type="protein sequence ID" value="TKA63329.1"/>
    <property type="molecule type" value="Genomic_DNA"/>
</dbReference>
<feature type="domain" description="CoA-binding" evidence="1">
    <location>
        <begin position="45"/>
        <end position="139"/>
    </location>
</feature>
<dbReference type="Gene3D" id="3.40.50.261">
    <property type="entry name" value="Succinyl-CoA synthetase domains"/>
    <property type="match status" value="2"/>
</dbReference>
<dbReference type="Proteomes" id="UP000309340">
    <property type="component" value="Unassembled WGS sequence"/>
</dbReference>
<evidence type="ECO:0000313" key="2">
    <source>
        <dbReference type="EMBL" id="TKA63329.1"/>
    </source>
</evidence>
<dbReference type="STRING" id="329884.A0A4V5NDG9"/>
<reference evidence="2 3" key="1">
    <citation type="submission" date="2017-03" db="EMBL/GenBank/DDBJ databases">
        <title>Genomes of endolithic fungi from Antarctica.</title>
        <authorList>
            <person name="Coleine C."/>
            <person name="Masonjones S."/>
            <person name="Stajich J.E."/>
        </authorList>
    </citation>
    <scope>NUCLEOTIDE SEQUENCE [LARGE SCALE GENOMIC DNA]</scope>
    <source>
        <strain evidence="2 3">CCFEE 5184</strain>
    </source>
</reference>
<dbReference type="SUPFAM" id="SSF52210">
    <property type="entry name" value="Succinyl-CoA synthetase domains"/>
    <property type="match status" value="2"/>
</dbReference>
<dbReference type="PANTHER" id="PTHR11117">
    <property type="entry name" value="SUCCINYL-COA LIGASE SUBUNIT ALPHA"/>
    <property type="match status" value="1"/>
</dbReference>
<dbReference type="FunFam" id="3.40.50.720:FF:000340">
    <property type="entry name" value="Succinyl-CoA synthetase subunit alpha"/>
    <property type="match status" value="1"/>
</dbReference>
<dbReference type="GO" id="GO:0006099">
    <property type="term" value="P:tricarboxylic acid cycle"/>
    <property type="evidence" value="ECO:0007669"/>
    <property type="project" value="TreeGrafter"/>
</dbReference>
<evidence type="ECO:0000259" key="1">
    <source>
        <dbReference type="SMART" id="SM00881"/>
    </source>
</evidence>